<comment type="caution">
    <text evidence="2">The sequence shown here is derived from an EMBL/GenBank/DDBJ whole genome shotgun (WGS) entry which is preliminary data.</text>
</comment>
<gene>
    <name evidence="2" type="ORF">L9F63_024146</name>
</gene>
<organism evidence="2 3">
    <name type="scientific">Diploptera punctata</name>
    <name type="common">Pacific beetle cockroach</name>
    <dbReference type="NCBI Taxonomy" id="6984"/>
    <lineage>
        <taxon>Eukaryota</taxon>
        <taxon>Metazoa</taxon>
        <taxon>Ecdysozoa</taxon>
        <taxon>Arthropoda</taxon>
        <taxon>Hexapoda</taxon>
        <taxon>Insecta</taxon>
        <taxon>Pterygota</taxon>
        <taxon>Neoptera</taxon>
        <taxon>Polyneoptera</taxon>
        <taxon>Dictyoptera</taxon>
        <taxon>Blattodea</taxon>
        <taxon>Blaberoidea</taxon>
        <taxon>Blaberidae</taxon>
        <taxon>Diplopterinae</taxon>
        <taxon>Diploptera</taxon>
    </lineage>
</organism>
<feature type="region of interest" description="Disordered" evidence="1">
    <location>
        <begin position="295"/>
        <end position="349"/>
    </location>
</feature>
<keyword evidence="3" id="KW-1185">Reference proteome</keyword>
<reference evidence="2" key="2">
    <citation type="submission" date="2023-05" db="EMBL/GenBank/DDBJ databases">
        <authorList>
            <person name="Fouks B."/>
        </authorList>
    </citation>
    <scope>NUCLEOTIDE SEQUENCE</scope>
    <source>
        <strain evidence="2">Stay&amp;Tobe</strain>
        <tissue evidence="2">Testes</tissue>
    </source>
</reference>
<name>A0AAD8E8J8_DIPPU</name>
<evidence type="ECO:0000256" key="1">
    <source>
        <dbReference type="SAM" id="MobiDB-lite"/>
    </source>
</evidence>
<evidence type="ECO:0000313" key="2">
    <source>
        <dbReference type="EMBL" id="KAJ9580679.1"/>
    </source>
</evidence>
<dbReference type="AlphaFoldDB" id="A0AAD8E8J8"/>
<reference evidence="2" key="1">
    <citation type="journal article" date="2023" name="IScience">
        <title>Live-bearing cockroach genome reveals convergent evolutionary mechanisms linked to viviparity in insects and beyond.</title>
        <authorList>
            <person name="Fouks B."/>
            <person name="Harrison M.C."/>
            <person name="Mikhailova A.A."/>
            <person name="Marchal E."/>
            <person name="English S."/>
            <person name="Carruthers M."/>
            <person name="Jennings E.C."/>
            <person name="Chiamaka E.L."/>
            <person name="Frigard R.A."/>
            <person name="Pippel M."/>
            <person name="Attardo G.M."/>
            <person name="Benoit J.B."/>
            <person name="Bornberg-Bauer E."/>
            <person name="Tobe S.S."/>
        </authorList>
    </citation>
    <scope>NUCLEOTIDE SEQUENCE</scope>
    <source>
        <strain evidence="2">Stay&amp;Tobe</strain>
    </source>
</reference>
<accession>A0AAD8E8J8</accession>
<proteinExistence type="predicted"/>
<dbReference type="EMBL" id="JASPKZ010008213">
    <property type="protein sequence ID" value="KAJ9580679.1"/>
    <property type="molecule type" value="Genomic_DNA"/>
</dbReference>
<evidence type="ECO:0000313" key="3">
    <source>
        <dbReference type="Proteomes" id="UP001233999"/>
    </source>
</evidence>
<dbReference type="Proteomes" id="UP001233999">
    <property type="component" value="Unassembled WGS sequence"/>
</dbReference>
<feature type="compositionally biased region" description="Basic and acidic residues" evidence="1">
    <location>
        <begin position="340"/>
        <end position="349"/>
    </location>
</feature>
<protein>
    <submittedName>
        <fullName evidence="2">Uncharacterized protein</fullName>
    </submittedName>
</protein>
<feature type="compositionally biased region" description="Basic residues" evidence="1">
    <location>
        <begin position="317"/>
        <end position="332"/>
    </location>
</feature>
<sequence length="379" mass="42410">MCLKVEALPQSVVTGRSHVQINVSGFPIFFKSLELPHECVELVEGLLWQGKREDPQEKPDLARIRLPHRVTETRTWDLDATEKGLGAVQYHEGAESKDMWICIKYSGEDGTLQEIRYVGLSTWLQFLLWSCHGQARVRPSEKTVYKLPERPDLHRQFAQSTNMKTEQLISQVGLLVLVVLPAVLAKVAEAGSGKRVPKQVHTKGAVVESENDHNAAETGFGAAGIGGPGKYFQDFYMLQSGPLQIEFGHVCENPNEWEQRYEKKDLAKHRHQGQVRWGDKHGGYGEHYWDYNHAGHGGEGGDDGGSDGGYSEPVPQYHHHSAGGKVTAKRQSPKQTESNEEQRVKRQKNSDVPRFVFDIATGQVVDETTGQVFVLQPIN</sequence>